<dbReference type="GO" id="GO:0016020">
    <property type="term" value="C:membrane"/>
    <property type="evidence" value="ECO:0007669"/>
    <property type="project" value="InterPro"/>
</dbReference>
<evidence type="ECO:0000313" key="4">
    <source>
        <dbReference type="EMBL" id="SEP45202.1"/>
    </source>
</evidence>
<dbReference type="Pfam" id="PF13682">
    <property type="entry name" value="CZB"/>
    <property type="match status" value="1"/>
</dbReference>
<dbReference type="PROSITE" id="PS50111">
    <property type="entry name" value="CHEMOTAXIS_TRANSDUC_2"/>
    <property type="match status" value="1"/>
</dbReference>
<reference evidence="4 5" key="1">
    <citation type="submission" date="2016-10" db="EMBL/GenBank/DDBJ databases">
        <authorList>
            <person name="de Groot N.N."/>
        </authorList>
    </citation>
    <scope>NUCLEOTIDE SEQUENCE [LARGE SCALE GENOMIC DNA]</scope>
    <source>
        <strain evidence="4 5">DSM 13305</strain>
    </source>
</reference>
<evidence type="ECO:0000259" key="3">
    <source>
        <dbReference type="PROSITE" id="PS50111"/>
    </source>
</evidence>
<dbReference type="Pfam" id="PF00015">
    <property type="entry name" value="MCPsignal"/>
    <property type="match status" value="1"/>
</dbReference>
<proteinExistence type="predicted"/>
<evidence type="ECO:0000256" key="1">
    <source>
        <dbReference type="ARBA" id="ARBA00023224"/>
    </source>
</evidence>
<evidence type="ECO:0000256" key="2">
    <source>
        <dbReference type="PROSITE-ProRule" id="PRU00284"/>
    </source>
</evidence>
<keyword evidence="5" id="KW-1185">Reference proteome</keyword>
<protein>
    <submittedName>
        <fullName evidence="4">Methyl-accepting chemotaxis protein</fullName>
    </submittedName>
</protein>
<dbReference type="InterPro" id="IPR025991">
    <property type="entry name" value="Chemoreceptor_zinc-bind_dom"/>
</dbReference>
<dbReference type="OrthoDB" id="9816519at2"/>
<keyword evidence="1 2" id="KW-0807">Transducer</keyword>
<feature type="domain" description="Methyl-accepting transducer" evidence="3">
    <location>
        <begin position="72"/>
        <end position="308"/>
    </location>
</feature>
<dbReference type="RefSeq" id="WP_091751619.1">
    <property type="nucleotide sequence ID" value="NZ_FODY01000034.1"/>
</dbReference>
<dbReference type="SUPFAM" id="SSF58104">
    <property type="entry name" value="Methyl-accepting chemotaxis protein (MCP) signaling domain"/>
    <property type="match status" value="1"/>
</dbReference>
<dbReference type="Proteomes" id="UP000198847">
    <property type="component" value="Unassembled WGS sequence"/>
</dbReference>
<dbReference type="GO" id="GO:0007165">
    <property type="term" value="P:signal transduction"/>
    <property type="evidence" value="ECO:0007669"/>
    <property type="project" value="UniProtKB-KW"/>
</dbReference>
<dbReference type="Gene3D" id="1.10.287.950">
    <property type="entry name" value="Methyl-accepting chemotaxis protein"/>
    <property type="match status" value="1"/>
</dbReference>
<dbReference type="Gene3D" id="1.20.120.30">
    <property type="entry name" value="Aspartate receptor, ligand-binding domain"/>
    <property type="match status" value="1"/>
</dbReference>
<dbReference type="AlphaFoldDB" id="A0A1H8XZK7"/>
<dbReference type="EMBL" id="FODY01000034">
    <property type="protein sequence ID" value="SEP45202.1"/>
    <property type="molecule type" value="Genomic_DNA"/>
</dbReference>
<dbReference type="SMART" id="SM00283">
    <property type="entry name" value="MA"/>
    <property type="match status" value="1"/>
</dbReference>
<name>A0A1H8XZK7_9FIRM</name>
<accession>A0A1H8XZK7</accession>
<organism evidence="4 5">
    <name type="scientific">Propionispora vibrioides</name>
    <dbReference type="NCBI Taxonomy" id="112903"/>
    <lineage>
        <taxon>Bacteria</taxon>
        <taxon>Bacillati</taxon>
        <taxon>Bacillota</taxon>
        <taxon>Negativicutes</taxon>
        <taxon>Selenomonadales</taxon>
        <taxon>Sporomusaceae</taxon>
        <taxon>Propionispora</taxon>
    </lineage>
</organism>
<evidence type="ECO:0000313" key="5">
    <source>
        <dbReference type="Proteomes" id="UP000198847"/>
    </source>
</evidence>
<dbReference type="STRING" id="112903.SAMN04490178_13440"/>
<dbReference type="InterPro" id="IPR004089">
    <property type="entry name" value="MCPsignal_dom"/>
</dbReference>
<sequence>MNFFKKAPCHEALCIIQNVEDRLKGKPVDPPQVDYPIHQRMLKQFDKLFESERKMSVNSKKMIGIVPKLSEFDIRMTHESNQLTTFAQDMTTLSESNLAIVEEITASMNDVNDTIKHASETMEHLSTASRGLIEKNDESMAQLGEIQELKEEVIRDTAIMQEQIEHLTEMAAKVNEIVNGVEAIAAETNLLALNASIEAARAGEFGRGFAVVANEIRKLADNTKMNLDDMRVFVNNIHQAANDSRESLDNTLRSTSGMNEKLDSIAGTIQGNVAMLKDTVADVDDVAGSMKQVHEAAQQVNQAMAFSARDAEKLHGMTQSIHDDAIMSAENAKQLSSIDNELSEIIRDMILSLNGGVHAISNDDLTETLTKAKVAHGNWMKNLKRIVDEMKSYPIQIDSKRCAFGHFYHAIQLTHPDINKEWQAIDGVHHELHGMGSKVLDAVERQAAGEANSLYERAEGLSKQIFTHIDNTIREIKRKSDEGIELLQSNS</sequence>
<dbReference type="PANTHER" id="PTHR32089:SF112">
    <property type="entry name" value="LYSOZYME-LIKE PROTEIN-RELATED"/>
    <property type="match status" value="1"/>
</dbReference>
<gene>
    <name evidence="4" type="ORF">SAMN04490178_13440</name>
</gene>
<dbReference type="PANTHER" id="PTHR32089">
    <property type="entry name" value="METHYL-ACCEPTING CHEMOTAXIS PROTEIN MCPB"/>
    <property type="match status" value="1"/>
</dbReference>